<dbReference type="PRINTS" id="PR00449">
    <property type="entry name" value="RASTRNSFRMNG"/>
</dbReference>
<dbReference type="InterPro" id="IPR020849">
    <property type="entry name" value="Small_GTPase_Ras-type"/>
</dbReference>
<dbReference type="PROSITE" id="PS51421">
    <property type="entry name" value="RAS"/>
    <property type="match status" value="1"/>
</dbReference>
<dbReference type="PANTHER" id="PTHR24070">
    <property type="entry name" value="RAS, DI-RAS, AND RHEB FAMILY MEMBERS OF SMALL GTPASE SUPERFAMILY"/>
    <property type="match status" value="1"/>
</dbReference>
<dbReference type="OrthoDB" id="5976022at2759"/>
<comment type="caution">
    <text evidence="4">The sequence shown here is derived from an EMBL/GenBank/DDBJ whole genome shotgun (WGS) entry which is preliminary data.</text>
</comment>
<dbReference type="Proteomes" id="UP000623467">
    <property type="component" value="Unassembled WGS sequence"/>
</dbReference>
<dbReference type="AlphaFoldDB" id="A0A8H7CVD3"/>
<evidence type="ECO:0000256" key="3">
    <source>
        <dbReference type="ARBA" id="ARBA00023134"/>
    </source>
</evidence>
<evidence type="ECO:0000313" key="4">
    <source>
        <dbReference type="EMBL" id="KAF7351685.1"/>
    </source>
</evidence>
<keyword evidence="5" id="KW-1185">Reference proteome</keyword>
<accession>A0A8H7CVD3</accession>
<dbReference type="GO" id="GO:0005886">
    <property type="term" value="C:plasma membrane"/>
    <property type="evidence" value="ECO:0007669"/>
    <property type="project" value="UniProtKB-SubCell"/>
</dbReference>
<evidence type="ECO:0000256" key="1">
    <source>
        <dbReference type="ARBA" id="ARBA00004342"/>
    </source>
</evidence>
<gene>
    <name evidence="4" type="ORF">MSAN_01601400</name>
</gene>
<proteinExistence type="predicted"/>
<organism evidence="4 5">
    <name type="scientific">Mycena sanguinolenta</name>
    <dbReference type="NCBI Taxonomy" id="230812"/>
    <lineage>
        <taxon>Eukaryota</taxon>
        <taxon>Fungi</taxon>
        <taxon>Dikarya</taxon>
        <taxon>Basidiomycota</taxon>
        <taxon>Agaricomycotina</taxon>
        <taxon>Agaricomycetes</taxon>
        <taxon>Agaricomycetidae</taxon>
        <taxon>Agaricales</taxon>
        <taxon>Marasmiineae</taxon>
        <taxon>Mycenaceae</taxon>
        <taxon>Mycena</taxon>
    </lineage>
</organism>
<keyword evidence="3" id="KW-0342">GTP-binding</keyword>
<dbReference type="GO" id="GO:0007165">
    <property type="term" value="P:signal transduction"/>
    <property type="evidence" value="ECO:0007669"/>
    <property type="project" value="InterPro"/>
</dbReference>
<dbReference type="InterPro" id="IPR027417">
    <property type="entry name" value="P-loop_NTPase"/>
</dbReference>
<dbReference type="Pfam" id="PF00071">
    <property type="entry name" value="Ras"/>
    <property type="match status" value="1"/>
</dbReference>
<evidence type="ECO:0000256" key="2">
    <source>
        <dbReference type="ARBA" id="ARBA00022741"/>
    </source>
</evidence>
<comment type="subcellular location">
    <subcellularLocation>
        <location evidence="1">Cell membrane</location>
        <topology evidence="1">Lipid-anchor</topology>
        <orientation evidence="1">Cytoplasmic side</orientation>
    </subcellularLocation>
</comment>
<dbReference type="InterPro" id="IPR001806">
    <property type="entry name" value="Small_GTPase"/>
</dbReference>
<sequence>MSSTVQARLFYGSRLTRQPDLASFQQSPAQVALEVHKLVMVGEGGVGKMALMTQFTYGRFAREVERSIDDSFLRRLVVDDVPVIVQIHKTDVNEGGLLQDREARLGEGFLLVYSITQRSTLNRIHTHHEHILRIKGPGGAGIIIVGNKCDLEAEREVSLKEGRDLAKELGCAFMETSARDRISVGEAFVDVVRQIRRLKNEVPSDRDEHQHLKDSVDRIYGVIRNPALFSFRSI</sequence>
<dbReference type="PROSITE" id="PS51419">
    <property type="entry name" value="RAB"/>
    <property type="match status" value="1"/>
</dbReference>
<dbReference type="SMART" id="SM00174">
    <property type="entry name" value="RHO"/>
    <property type="match status" value="1"/>
</dbReference>
<dbReference type="SMART" id="SM00173">
    <property type="entry name" value="RAS"/>
    <property type="match status" value="1"/>
</dbReference>
<dbReference type="EMBL" id="JACAZH010000013">
    <property type="protein sequence ID" value="KAF7351685.1"/>
    <property type="molecule type" value="Genomic_DNA"/>
</dbReference>
<name>A0A8H7CVD3_9AGAR</name>
<dbReference type="GO" id="GO:0005525">
    <property type="term" value="F:GTP binding"/>
    <property type="evidence" value="ECO:0007669"/>
    <property type="project" value="UniProtKB-KW"/>
</dbReference>
<dbReference type="SMART" id="SM00175">
    <property type="entry name" value="RAB"/>
    <property type="match status" value="1"/>
</dbReference>
<keyword evidence="2" id="KW-0547">Nucleotide-binding</keyword>
<dbReference type="SUPFAM" id="SSF52540">
    <property type="entry name" value="P-loop containing nucleoside triphosphate hydrolases"/>
    <property type="match status" value="1"/>
</dbReference>
<protein>
    <submittedName>
        <fullName evidence="4">Ras protein</fullName>
    </submittedName>
</protein>
<dbReference type="GO" id="GO:0003924">
    <property type="term" value="F:GTPase activity"/>
    <property type="evidence" value="ECO:0007669"/>
    <property type="project" value="InterPro"/>
</dbReference>
<dbReference type="Gene3D" id="3.40.50.300">
    <property type="entry name" value="P-loop containing nucleotide triphosphate hydrolases"/>
    <property type="match status" value="1"/>
</dbReference>
<reference evidence="4" key="1">
    <citation type="submission" date="2020-05" db="EMBL/GenBank/DDBJ databases">
        <title>Mycena genomes resolve the evolution of fungal bioluminescence.</title>
        <authorList>
            <person name="Tsai I.J."/>
        </authorList>
    </citation>
    <scope>NUCLEOTIDE SEQUENCE</scope>
    <source>
        <strain evidence="4">160909Yilan</strain>
    </source>
</reference>
<evidence type="ECO:0000313" key="5">
    <source>
        <dbReference type="Proteomes" id="UP000623467"/>
    </source>
</evidence>